<feature type="repeat" description="ANK" evidence="3">
    <location>
        <begin position="1"/>
        <end position="26"/>
    </location>
</feature>
<dbReference type="Proteomes" id="UP000241462">
    <property type="component" value="Unassembled WGS sequence"/>
</dbReference>
<gene>
    <name evidence="4" type="ORF">BD289DRAFT_421498</name>
</gene>
<dbReference type="SMART" id="SM00248">
    <property type="entry name" value="ANK"/>
    <property type="match status" value="3"/>
</dbReference>
<proteinExistence type="predicted"/>
<evidence type="ECO:0000256" key="3">
    <source>
        <dbReference type="PROSITE-ProRule" id="PRU00023"/>
    </source>
</evidence>
<accession>A0A2T3ALK0</accession>
<dbReference type="AlphaFoldDB" id="A0A2T3ALK0"/>
<organism evidence="4 5">
    <name type="scientific">Coniella lustricola</name>
    <dbReference type="NCBI Taxonomy" id="2025994"/>
    <lineage>
        <taxon>Eukaryota</taxon>
        <taxon>Fungi</taxon>
        <taxon>Dikarya</taxon>
        <taxon>Ascomycota</taxon>
        <taxon>Pezizomycotina</taxon>
        <taxon>Sordariomycetes</taxon>
        <taxon>Sordariomycetidae</taxon>
        <taxon>Diaporthales</taxon>
        <taxon>Schizoparmaceae</taxon>
        <taxon>Coniella</taxon>
    </lineage>
</organism>
<dbReference type="PROSITE" id="PS50297">
    <property type="entry name" value="ANK_REP_REGION"/>
    <property type="match status" value="2"/>
</dbReference>
<dbReference type="OrthoDB" id="426293at2759"/>
<sequence length="122" mass="13420">MAVCQNNIELVKLLVQGGADMDAPDPEHRRTPLLVAALLDYGELVDLLLTAGADAEIRCGRGETPFTIVVQKGCSHALKSLLRHDRTSRRSPRFLDAWNDARRLGHNNVVLVLEEHIMAEGG</sequence>
<evidence type="ECO:0000313" key="4">
    <source>
        <dbReference type="EMBL" id="PSS03207.1"/>
    </source>
</evidence>
<keyword evidence="2 3" id="KW-0040">ANK repeat</keyword>
<dbReference type="PANTHER" id="PTHR24198">
    <property type="entry name" value="ANKYRIN REPEAT AND PROTEIN KINASE DOMAIN-CONTAINING PROTEIN"/>
    <property type="match status" value="1"/>
</dbReference>
<dbReference type="PROSITE" id="PS50088">
    <property type="entry name" value="ANK_REPEAT"/>
    <property type="match status" value="2"/>
</dbReference>
<dbReference type="Pfam" id="PF12796">
    <property type="entry name" value="Ank_2"/>
    <property type="match status" value="1"/>
</dbReference>
<dbReference type="STRING" id="2025994.A0A2T3ALK0"/>
<dbReference type="EMBL" id="KZ678376">
    <property type="protein sequence ID" value="PSS03207.1"/>
    <property type="molecule type" value="Genomic_DNA"/>
</dbReference>
<protein>
    <submittedName>
        <fullName evidence="4">Uncharacterized protein</fullName>
    </submittedName>
</protein>
<dbReference type="InterPro" id="IPR036770">
    <property type="entry name" value="Ankyrin_rpt-contain_sf"/>
</dbReference>
<evidence type="ECO:0000256" key="2">
    <source>
        <dbReference type="ARBA" id="ARBA00023043"/>
    </source>
</evidence>
<dbReference type="Gene3D" id="1.25.40.20">
    <property type="entry name" value="Ankyrin repeat-containing domain"/>
    <property type="match status" value="1"/>
</dbReference>
<keyword evidence="1" id="KW-0677">Repeat</keyword>
<keyword evidence="5" id="KW-1185">Reference proteome</keyword>
<dbReference type="SUPFAM" id="SSF48403">
    <property type="entry name" value="Ankyrin repeat"/>
    <property type="match status" value="1"/>
</dbReference>
<dbReference type="InParanoid" id="A0A2T3ALK0"/>
<feature type="repeat" description="ANK" evidence="3">
    <location>
        <begin position="28"/>
        <end position="60"/>
    </location>
</feature>
<dbReference type="PANTHER" id="PTHR24198:SF165">
    <property type="entry name" value="ANKYRIN REPEAT-CONTAINING PROTEIN-RELATED"/>
    <property type="match status" value="1"/>
</dbReference>
<name>A0A2T3ALK0_9PEZI</name>
<dbReference type="InterPro" id="IPR002110">
    <property type="entry name" value="Ankyrin_rpt"/>
</dbReference>
<reference evidence="4 5" key="1">
    <citation type="journal article" date="2018" name="Mycol. Prog.">
        <title>Coniella lustricola, a new species from submerged detritus.</title>
        <authorList>
            <person name="Raudabaugh D.B."/>
            <person name="Iturriaga T."/>
            <person name="Carver A."/>
            <person name="Mondo S."/>
            <person name="Pangilinan J."/>
            <person name="Lipzen A."/>
            <person name="He G."/>
            <person name="Amirebrahimi M."/>
            <person name="Grigoriev I.V."/>
            <person name="Miller A.N."/>
        </authorList>
    </citation>
    <scope>NUCLEOTIDE SEQUENCE [LARGE SCALE GENOMIC DNA]</scope>
    <source>
        <strain evidence="4 5">B22-T-1</strain>
    </source>
</reference>
<evidence type="ECO:0000256" key="1">
    <source>
        <dbReference type="ARBA" id="ARBA00022737"/>
    </source>
</evidence>
<evidence type="ECO:0000313" key="5">
    <source>
        <dbReference type="Proteomes" id="UP000241462"/>
    </source>
</evidence>